<feature type="region of interest" description="Disordered" evidence="1">
    <location>
        <begin position="153"/>
        <end position="243"/>
    </location>
</feature>
<feature type="compositionally biased region" description="Low complexity" evidence="1">
    <location>
        <begin position="90"/>
        <end position="100"/>
    </location>
</feature>
<feature type="compositionally biased region" description="Polar residues" evidence="1">
    <location>
        <begin position="80"/>
        <end position="89"/>
    </location>
</feature>
<keyword evidence="3" id="KW-1185">Reference proteome</keyword>
<comment type="caution">
    <text evidence="2">The sequence shown here is derived from an EMBL/GenBank/DDBJ whole genome shotgun (WGS) entry which is preliminary data.</text>
</comment>
<sequence length="243" mass="27390">MRSLPGGDGDAMLPNNLLAMRREREGSRSLASSFQQKVSTSMSNSFDAPRFSQECTQKKKSSTPRASNQSYASMGDIGDNQHSVQQRCPSSESWTKQSSSTIPLAYPYTDTTRYPHTVQPDFWDQSNQYSTPMLFEPSYGYVGSPVDWSQPDASLGAPVQFRDKKPSSMGSSEPSSRTPKNNYDSNRQKDIKELINKVQSMYKPKPTQPEALDMIIREVEHYRKGGKSPWRETPRRKSSSRPA</sequence>
<organism evidence="2 3">
    <name type="scientific">Hohenbuehelia grisea</name>
    <dbReference type="NCBI Taxonomy" id="104357"/>
    <lineage>
        <taxon>Eukaryota</taxon>
        <taxon>Fungi</taxon>
        <taxon>Dikarya</taxon>
        <taxon>Basidiomycota</taxon>
        <taxon>Agaricomycotina</taxon>
        <taxon>Agaricomycetes</taxon>
        <taxon>Agaricomycetidae</taxon>
        <taxon>Agaricales</taxon>
        <taxon>Pleurotineae</taxon>
        <taxon>Pleurotaceae</taxon>
        <taxon>Hohenbuehelia</taxon>
    </lineage>
</organism>
<gene>
    <name evidence="2" type="ORF">HGRIS_006713</name>
</gene>
<feature type="compositionally biased region" description="Low complexity" evidence="1">
    <location>
        <begin position="167"/>
        <end position="176"/>
    </location>
</feature>
<accession>A0ABR3J9U6</accession>
<name>A0ABR3J9U6_9AGAR</name>
<feature type="compositionally biased region" description="Polar residues" evidence="1">
    <location>
        <begin position="29"/>
        <end position="46"/>
    </location>
</feature>
<protein>
    <submittedName>
        <fullName evidence="2">Uncharacterized protein</fullName>
    </submittedName>
</protein>
<feature type="compositionally biased region" description="Polar residues" evidence="1">
    <location>
        <begin position="63"/>
        <end position="72"/>
    </location>
</feature>
<feature type="compositionally biased region" description="Basic and acidic residues" evidence="1">
    <location>
        <begin position="186"/>
        <end position="195"/>
    </location>
</feature>
<feature type="compositionally biased region" description="Basic and acidic residues" evidence="1">
    <location>
        <begin position="215"/>
        <end position="235"/>
    </location>
</feature>
<evidence type="ECO:0000256" key="1">
    <source>
        <dbReference type="SAM" id="MobiDB-lite"/>
    </source>
</evidence>
<evidence type="ECO:0000313" key="3">
    <source>
        <dbReference type="Proteomes" id="UP001556367"/>
    </source>
</evidence>
<dbReference type="EMBL" id="JASNQZ010000010">
    <property type="protein sequence ID" value="KAL0952444.1"/>
    <property type="molecule type" value="Genomic_DNA"/>
</dbReference>
<proteinExistence type="predicted"/>
<evidence type="ECO:0000313" key="2">
    <source>
        <dbReference type="EMBL" id="KAL0952444.1"/>
    </source>
</evidence>
<dbReference type="Proteomes" id="UP001556367">
    <property type="component" value="Unassembled WGS sequence"/>
</dbReference>
<reference evidence="3" key="1">
    <citation type="submission" date="2024-06" db="EMBL/GenBank/DDBJ databases">
        <title>Multi-omics analyses provide insights into the biosynthesis of the anticancer antibiotic pleurotin in Hohenbuehelia grisea.</title>
        <authorList>
            <person name="Weaver J.A."/>
            <person name="Alberti F."/>
        </authorList>
    </citation>
    <scope>NUCLEOTIDE SEQUENCE [LARGE SCALE GENOMIC DNA]</scope>
    <source>
        <strain evidence="3">T-177</strain>
    </source>
</reference>
<feature type="region of interest" description="Disordered" evidence="1">
    <location>
        <begin position="1"/>
        <end position="100"/>
    </location>
</feature>